<dbReference type="Pfam" id="PF13419">
    <property type="entry name" value="HAD_2"/>
    <property type="match status" value="1"/>
</dbReference>
<organism evidence="2 3">
    <name type="scientific">Haemophilus haemolyticus</name>
    <dbReference type="NCBI Taxonomy" id="726"/>
    <lineage>
        <taxon>Bacteria</taxon>
        <taxon>Pseudomonadati</taxon>
        <taxon>Pseudomonadota</taxon>
        <taxon>Gammaproteobacteria</taxon>
        <taxon>Pasteurellales</taxon>
        <taxon>Pasteurellaceae</taxon>
        <taxon>Haemophilus</taxon>
    </lineage>
</organism>
<dbReference type="GO" id="GO:0050308">
    <property type="term" value="F:sugar-phosphatase activity"/>
    <property type="evidence" value="ECO:0007669"/>
    <property type="project" value="TreeGrafter"/>
</dbReference>
<dbReference type="NCBIfam" id="TIGR02009">
    <property type="entry name" value="PGMB-YQAB-SF"/>
    <property type="match status" value="1"/>
</dbReference>
<reference evidence="2 3" key="1">
    <citation type="submission" date="2019-01" db="EMBL/GenBank/DDBJ databases">
        <title>Comparative genomic analysis identifies haemin-independent Haemophilus haemolyticus: a formal re-classification of Haemophilus intermedius.</title>
        <authorList>
            <person name="Harris T.M."/>
            <person name="Price E.P."/>
            <person name="Sarovich D.S."/>
            <person name="Norskov-Lauritsen N."/>
            <person name="Beissbarth J."/>
            <person name="Chang A.B."/>
            <person name="Smith-Vaughan H.C."/>
        </authorList>
    </citation>
    <scope>NUCLEOTIDE SEQUENCE [LARGE SCALE GENOMIC DNA]</scope>
    <source>
        <strain evidence="2 3">CCUG 30218</strain>
    </source>
</reference>
<dbReference type="SFLD" id="SFLDS00003">
    <property type="entry name" value="Haloacid_Dehalogenase"/>
    <property type="match status" value="1"/>
</dbReference>
<evidence type="ECO:0000313" key="3">
    <source>
        <dbReference type="Proteomes" id="UP000318695"/>
    </source>
</evidence>
<dbReference type="InterPro" id="IPR051806">
    <property type="entry name" value="HAD-like_SPP"/>
</dbReference>
<dbReference type="EMBL" id="SDPI01000064">
    <property type="protein sequence ID" value="TPG96874.1"/>
    <property type="molecule type" value="Genomic_DNA"/>
</dbReference>
<name>A0A502JF52_HAEHA</name>
<dbReference type="Gene3D" id="1.10.150.240">
    <property type="entry name" value="Putative phosphatase, domain 2"/>
    <property type="match status" value="1"/>
</dbReference>
<dbReference type="Gene3D" id="3.40.50.1000">
    <property type="entry name" value="HAD superfamily/HAD-like"/>
    <property type="match status" value="1"/>
</dbReference>
<dbReference type="PANTHER" id="PTHR43481">
    <property type="entry name" value="FRUCTOSE-1-PHOSPHATE PHOSPHATASE"/>
    <property type="match status" value="1"/>
</dbReference>
<protein>
    <submittedName>
        <fullName evidence="2">Beta-phosphoglucomutase family hydrolase</fullName>
    </submittedName>
</protein>
<gene>
    <name evidence="2" type="ORF">EUX54_09120</name>
</gene>
<dbReference type="InterPro" id="IPR023214">
    <property type="entry name" value="HAD_sf"/>
</dbReference>
<dbReference type="Proteomes" id="UP000318695">
    <property type="component" value="Unassembled WGS sequence"/>
</dbReference>
<dbReference type="PANTHER" id="PTHR43481:SF4">
    <property type="entry name" value="GLYCEROL-1-PHOSPHATE PHOSPHOHYDROLASE 1-RELATED"/>
    <property type="match status" value="1"/>
</dbReference>
<sequence>MFNYAMFDRYEGLIFDMDGTLIDTMPVHAKAWGMVGKQFGYEFDSQIMYNLGGATVRTIAEEMMKSANMPLERLDEVITAKRALSYQLIPSQSTLLPTFDIVKHFYQKKPIALGSGSHRKIIDMLIDKLNIASFFNAIVSADDVKAHKPHPETFLRCAELIKINPTNCIVFEDADLGVKAGLSAGMDVFDIRTQQIITTK</sequence>
<dbReference type="AlphaFoldDB" id="A0A502JF52"/>
<dbReference type="RefSeq" id="WP_140578775.1">
    <property type="nucleotide sequence ID" value="NZ_SDPI01000064.1"/>
</dbReference>
<dbReference type="InterPro" id="IPR010976">
    <property type="entry name" value="B-phosphoglucomutase_hydrolase"/>
</dbReference>
<dbReference type="CDD" id="cd07505">
    <property type="entry name" value="HAD_BPGM-like"/>
    <property type="match status" value="1"/>
</dbReference>
<dbReference type="SUPFAM" id="SSF56784">
    <property type="entry name" value="HAD-like"/>
    <property type="match status" value="1"/>
</dbReference>
<dbReference type="InterPro" id="IPR006439">
    <property type="entry name" value="HAD-SF_hydro_IA"/>
</dbReference>
<proteinExistence type="inferred from homology"/>
<keyword evidence="2" id="KW-0378">Hydrolase</keyword>
<dbReference type="InterPro" id="IPR041492">
    <property type="entry name" value="HAD_2"/>
</dbReference>
<dbReference type="NCBIfam" id="TIGR01509">
    <property type="entry name" value="HAD-SF-IA-v3"/>
    <property type="match status" value="1"/>
</dbReference>
<accession>A0A502JF52</accession>
<comment type="similarity">
    <text evidence="1">Belongs to the HAD-like hydrolase superfamily. CbbY/CbbZ/Gph/YieH family.</text>
</comment>
<comment type="caution">
    <text evidence="2">The sequence shown here is derived from an EMBL/GenBank/DDBJ whole genome shotgun (WGS) entry which is preliminary data.</text>
</comment>
<evidence type="ECO:0000313" key="2">
    <source>
        <dbReference type="EMBL" id="TPG96874.1"/>
    </source>
</evidence>
<dbReference type="InterPro" id="IPR036412">
    <property type="entry name" value="HAD-like_sf"/>
</dbReference>
<dbReference type="InterPro" id="IPR023198">
    <property type="entry name" value="PGP-like_dom2"/>
</dbReference>
<evidence type="ECO:0000256" key="1">
    <source>
        <dbReference type="ARBA" id="ARBA00006171"/>
    </source>
</evidence>
<dbReference type="SFLD" id="SFLDG01129">
    <property type="entry name" value="C1.5:_HAD__Beta-PGM__Phosphata"/>
    <property type="match status" value="1"/>
</dbReference>